<protein>
    <recommendedName>
        <fullName evidence="9">Glucanase</fullName>
        <ecNumber evidence="9">3.2.1.-</ecNumber>
    </recommendedName>
</protein>
<feature type="binding site" evidence="7">
    <location>
        <position position="213"/>
    </location>
    <ligand>
        <name>substrate</name>
    </ligand>
</feature>
<evidence type="ECO:0000256" key="5">
    <source>
        <dbReference type="ARBA" id="ARBA00023326"/>
    </source>
</evidence>
<dbReference type="Proteomes" id="UP000091956">
    <property type="component" value="Unassembled WGS sequence"/>
</dbReference>
<dbReference type="GeneID" id="28833664"/>
<dbReference type="PANTHER" id="PTHR34876:SF10">
    <property type="entry name" value="GLUCANASE"/>
    <property type="match status" value="1"/>
</dbReference>
<evidence type="ECO:0000256" key="4">
    <source>
        <dbReference type="ARBA" id="ARBA00023295"/>
    </source>
</evidence>
<keyword evidence="1 9" id="KW-0378">Hydrolase</keyword>
<keyword evidence="5 9" id="KW-0624">Polysaccharide degradation</keyword>
<feature type="active site" description="Proton donor" evidence="6 8">
    <location>
        <position position="168"/>
    </location>
</feature>
<organism evidence="10 11">
    <name type="scientific">Pseudogymnoascus verrucosus</name>
    <dbReference type="NCBI Taxonomy" id="342668"/>
    <lineage>
        <taxon>Eukaryota</taxon>
        <taxon>Fungi</taxon>
        <taxon>Dikarya</taxon>
        <taxon>Ascomycota</taxon>
        <taxon>Pezizomycotina</taxon>
        <taxon>Leotiomycetes</taxon>
        <taxon>Thelebolales</taxon>
        <taxon>Thelebolaceae</taxon>
        <taxon>Pseudogymnoascus</taxon>
    </lineage>
</organism>
<evidence type="ECO:0000256" key="8">
    <source>
        <dbReference type="PROSITE-ProRule" id="PRU10057"/>
    </source>
</evidence>
<keyword evidence="3 9" id="KW-0119">Carbohydrate metabolism</keyword>
<keyword evidence="11" id="KW-1185">Reference proteome</keyword>
<feature type="binding site" evidence="7">
    <location>
        <position position="315"/>
    </location>
    <ligand>
        <name>substrate</name>
    </ligand>
</feature>
<dbReference type="OrthoDB" id="64893at2759"/>
<dbReference type="PROSITE" id="PS00656">
    <property type="entry name" value="GLYCOSYL_HYDROL_F6_2"/>
    <property type="match status" value="1"/>
</dbReference>
<dbReference type="GO" id="GO:0004553">
    <property type="term" value="F:hydrolase activity, hydrolyzing O-glycosyl compounds"/>
    <property type="evidence" value="ECO:0007669"/>
    <property type="project" value="InterPro"/>
</dbReference>
<evidence type="ECO:0000313" key="11">
    <source>
        <dbReference type="Proteomes" id="UP000091956"/>
    </source>
</evidence>
<evidence type="ECO:0000256" key="1">
    <source>
        <dbReference type="ARBA" id="ARBA00022801"/>
    </source>
</evidence>
<evidence type="ECO:0000256" key="6">
    <source>
        <dbReference type="PIRSR" id="PIRSR001100-1"/>
    </source>
</evidence>
<dbReference type="InterPro" id="IPR001524">
    <property type="entry name" value="Glyco_hydro_6_CS"/>
</dbReference>
<evidence type="ECO:0000313" key="10">
    <source>
        <dbReference type="EMBL" id="OBU01327.1"/>
    </source>
</evidence>
<feature type="binding site" evidence="7">
    <location>
        <position position="342"/>
    </location>
    <ligand>
        <name>substrate</name>
    </ligand>
</feature>
<reference evidence="11" key="2">
    <citation type="journal article" date="2018" name="Nat. Commun.">
        <title>Extreme sensitivity to ultraviolet light in the fungal pathogen causing white-nose syndrome of bats.</title>
        <authorList>
            <person name="Palmer J.M."/>
            <person name="Drees K.P."/>
            <person name="Foster J.T."/>
            <person name="Lindner D.L."/>
        </authorList>
    </citation>
    <scope>NUCLEOTIDE SEQUENCE [LARGE SCALE GENOMIC DNA]</scope>
    <source>
        <strain evidence="11">UAMH 10579</strain>
    </source>
</reference>
<feature type="active site" description="Proton acceptor" evidence="6">
    <location>
        <position position="348"/>
    </location>
</feature>
<comment type="similarity">
    <text evidence="9">Belongs to the glycosyl hydrolase family 6.</text>
</comment>
<accession>A0A2P2SWU6</accession>
<feature type="signal peptide" evidence="9">
    <location>
        <begin position="1"/>
        <end position="20"/>
    </location>
</feature>
<feature type="binding site" evidence="7">
    <location>
        <position position="255"/>
    </location>
    <ligand>
        <name>substrate</name>
    </ligand>
</feature>
<dbReference type="GO" id="GO:0030245">
    <property type="term" value="P:cellulose catabolic process"/>
    <property type="evidence" value="ECO:0007669"/>
    <property type="project" value="UniProtKB-KW"/>
</dbReference>
<keyword evidence="4 9" id="KW-0326">Glycosidase</keyword>
<feature type="chain" id="PRO_5015023126" description="Glucanase" evidence="9">
    <location>
        <begin position="21"/>
        <end position="387"/>
    </location>
</feature>
<gene>
    <name evidence="10" type="ORF">VE01_00278</name>
</gene>
<dbReference type="PANTHER" id="PTHR34876">
    <property type="match status" value="1"/>
</dbReference>
<dbReference type="AlphaFoldDB" id="A0A2P2SWU6"/>
<dbReference type="Pfam" id="PF01341">
    <property type="entry name" value="Glyco_hydro_6"/>
    <property type="match status" value="1"/>
</dbReference>
<dbReference type="InterPro" id="IPR016288">
    <property type="entry name" value="Beta_cellobiohydrolase"/>
</dbReference>
<evidence type="ECO:0000256" key="7">
    <source>
        <dbReference type="PIRSR" id="PIRSR001100-2"/>
    </source>
</evidence>
<evidence type="ECO:0000256" key="2">
    <source>
        <dbReference type="ARBA" id="ARBA00023001"/>
    </source>
</evidence>
<evidence type="ECO:0000256" key="9">
    <source>
        <dbReference type="RuleBase" id="RU361186"/>
    </source>
</evidence>
<sequence length="387" mass="41932">MLPSVALLSLLAAAPFTVVATPTTPTTPPKDVNPFLGKNYYANSHYSKELDQTKVAFLKKGDLLNAARVTTVQRTGTFVWVSNVAGLSGIDTAIAEARAELRRTRKQQIVQLVLYDLPDRDCSAGDSAGEFSSANGGLQRYKTEFVDKFAKAVSSAPDLTFAIVLEPDSLGNVITNQGIPFCATATPIYEEGIAYAISKLQFPNVSLYIDAAHGGWLGWADNLPLAAAEFSKVLKLAQTFKKGATIRGFATDVSNFNPYIANPRANYTEWSPSYDEKNYALSLAPFLQNASVPHHFIIDVGRSGLQNQREEWGDWCNVKAGYGERPTTDTGTDIVDSLVWVKPAGESDGACGPLIDGEGAPGAGQWWDKYAQQAVKFANPPLAPTWW</sequence>
<feature type="binding site" evidence="7">
    <location>
        <position position="216"/>
    </location>
    <ligand>
        <name>substrate</name>
    </ligand>
</feature>
<name>A0A2P2SWU6_9PEZI</name>
<feature type="binding site" evidence="7">
    <location>
        <position position="346"/>
    </location>
    <ligand>
        <name>substrate</name>
    </ligand>
</feature>
<dbReference type="InterPro" id="IPR036434">
    <property type="entry name" value="Beta_cellobiohydrolase_sf"/>
</dbReference>
<dbReference type="PRINTS" id="PR00733">
    <property type="entry name" value="GLHYDRLASE6"/>
</dbReference>
<evidence type="ECO:0000256" key="3">
    <source>
        <dbReference type="ARBA" id="ARBA00023277"/>
    </source>
</evidence>
<dbReference type="PIRSF" id="PIRSF001100">
    <property type="entry name" value="Beta_cellobiohydrolase"/>
    <property type="match status" value="1"/>
</dbReference>
<keyword evidence="2 9" id="KW-0136">Cellulose degradation</keyword>
<keyword evidence="9" id="KW-0732">Signal</keyword>
<dbReference type="STRING" id="342668.A0A2P2SWU6"/>
<feature type="binding site" evidence="7">
    <location>
        <position position="80"/>
    </location>
    <ligand>
        <name>substrate</name>
    </ligand>
</feature>
<dbReference type="EMBL" id="KV460206">
    <property type="protein sequence ID" value="OBU01327.1"/>
    <property type="molecule type" value="Genomic_DNA"/>
</dbReference>
<dbReference type="Gene3D" id="3.20.20.40">
    <property type="entry name" value="1, 4-beta cellobiohydrolase"/>
    <property type="match status" value="1"/>
</dbReference>
<dbReference type="SUPFAM" id="SSF51989">
    <property type="entry name" value="Glycosyl hydrolases family 6, cellulases"/>
    <property type="match status" value="1"/>
</dbReference>
<proteinExistence type="inferred from homology"/>
<dbReference type="EC" id="3.2.1.-" evidence="9"/>
<reference evidence="10 11" key="1">
    <citation type="submission" date="2016-03" db="EMBL/GenBank/DDBJ databases">
        <title>Comparative genomics of Pseudogymnoascus destructans, the fungus causing white-nose syndrome of bats.</title>
        <authorList>
            <person name="Palmer J.M."/>
            <person name="Drees K.P."/>
            <person name="Foster J.T."/>
            <person name="Lindner D.L."/>
        </authorList>
    </citation>
    <scope>NUCLEOTIDE SEQUENCE [LARGE SCALE GENOMIC DNA]</scope>
    <source>
        <strain evidence="10 11">UAMH 10579</strain>
    </source>
</reference>
<dbReference type="RefSeq" id="XP_018135059.1">
    <property type="nucleotide sequence ID" value="XM_018269810.2"/>
</dbReference>